<dbReference type="OrthoDB" id="1452841at2"/>
<evidence type="ECO:0000313" key="3">
    <source>
        <dbReference type="Proteomes" id="UP000310477"/>
    </source>
</evidence>
<dbReference type="RefSeq" id="WP_136877184.1">
    <property type="nucleotide sequence ID" value="NZ_SWBO01000005.1"/>
</dbReference>
<proteinExistence type="predicted"/>
<comment type="caution">
    <text evidence="2">The sequence shown here is derived from an EMBL/GenBank/DDBJ whole genome shotgun (WGS) entry which is preliminary data.</text>
</comment>
<dbReference type="GO" id="GO:0016747">
    <property type="term" value="F:acyltransferase activity, transferring groups other than amino-acyl groups"/>
    <property type="evidence" value="ECO:0007669"/>
    <property type="project" value="InterPro"/>
</dbReference>
<dbReference type="Gene3D" id="3.40.630.30">
    <property type="match status" value="1"/>
</dbReference>
<feature type="domain" description="N-acetyltransferase" evidence="1">
    <location>
        <begin position="35"/>
        <end position="187"/>
    </location>
</feature>
<evidence type="ECO:0000313" key="2">
    <source>
        <dbReference type="EMBL" id="TKC00021.1"/>
    </source>
</evidence>
<dbReference type="PANTHER" id="PTHR42791:SF1">
    <property type="entry name" value="N-ACETYLTRANSFERASE DOMAIN-CONTAINING PROTEIN"/>
    <property type="match status" value="1"/>
</dbReference>
<name>A0A4U1C2N0_9SPHI</name>
<dbReference type="PROSITE" id="PS51186">
    <property type="entry name" value="GNAT"/>
    <property type="match status" value="1"/>
</dbReference>
<keyword evidence="3" id="KW-1185">Reference proteome</keyword>
<dbReference type="CDD" id="cd04301">
    <property type="entry name" value="NAT_SF"/>
    <property type="match status" value="1"/>
</dbReference>
<dbReference type="InterPro" id="IPR000182">
    <property type="entry name" value="GNAT_dom"/>
</dbReference>
<evidence type="ECO:0000259" key="1">
    <source>
        <dbReference type="PROSITE" id="PS51186"/>
    </source>
</evidence>
<dbReference type="AlphaFoldDB" id="A0A4U1C2N0"/>
<dbReference type="PANTHER" id="PTHR42791">
    <property type="entry name" value="GNAT FAMILY ACETYLTRANSFERASE"/>
    <property type="match status" value="1"/>
</dbReference>
<gene>
    <name evidence="2" type="ORF">FA045_11310</name>
</gene>
<dbReference type="InterPro" id="IPR052523">
    <property type="entry name" value="Trichothecene_AcTrans"/>
</dbReference>
<protein>
    <submittedName>
        <fullName evidence="2">GNAT family N-acetyltransferase</fullName>
    </submittedName>
</protein>
<organism evidence="2 3">
    <name type="scientific">Pedobacter cryotolerans</name>
    <dbReference type="NCBI Taxonomy" id="2571270"/>
    <lineage>
        <taxon>Bacteria</taxon>
        <taxon>Pseudomonadati</taxon>
        <taxon>Bacteroidota</taxon>
        <taxon>Sphingobacteriia</taxon>
        <taxon>Sphingobacteriales</taxon>
        <taxon>Sphingobacteriaceae</taxon>
        <taxon>Pedobacter</taxon>
    </lineage>
</organism>
<accession>A0A4U1C2N0</accession>
<reference evidence="2 3" key="1">
    <citation type="submission" date="2019-04" db="EMBL/GenBank/DDBJ databases">
        <title>Pedobacter sp. AR-2-6 sp. nov., isolated from Arctic soil.</title>
        <authorList>
            <person name="Dahal R.H."/>
            <person name="Kim D.-U."/>
        </authorList>
    </citation>
    <scope>NUCLEOTIDE SEQUENCE [LARGE SCALE GENOMIC DNA]</scope>
    <source>
        <strain evidence="2 3">AR-2-6</strain>
    </source>
</reference>
<dbReference type="SUPFAM" id="SSF55729">
    <property type="entry name" value="Acyl-CoA N-acyltransferases (Nat)"/>
    <property type="match status" value="1"/>
</dbReference>
<dbReference type="EMBL" id="SWBO01000005">
    <property type="protein sequence ID" value="TKC00021.1"/>
    <property type="molecule type" value="Genomic_DNA"/>
</dbReference>
<dbReference type="Pfam" id="PF13508">
    <property type="entry name" value="Acetyltransf_7"/>
    <property type="match status" value="1"/>
</dbReference>
<sequence length="188" mass="21306">MVKAAHETRKMIIDILTLAFAENKSVQAVCGANIRRVRRLMAYGYDNCAAFGRVYLTEDHSACALVLFPDRKRTSLKTILWDLKLVVKVIGLTKLFRVLKRESVIKSHHPKAPFSYLWFIGVDPSTQGRGKGSALLDIIIEDAAVANRPVYLETSTIENIAFYKKHGLEVTGEVQFGYKLFLINNYRK</sequence>
<dbReference type="Proteomes" id="UP000310477">
    <property type="component" value="Unassembled WGS sequence"/>
</dbReference>
<keyword evidence="2" id="KW-0808">Transferase</keyword>
<dbReference type="InterPro" id="IPR016181">
    <property type="entry name" value="Acyl_CoA_acyltransferase"/>
</dbReference>